<evidence type="ECO:0000313" key="2">
    <source>
        <dbReference type="Proteomes" id="UP000749010"/>
    </source>
</evidence>
<protein>
    <submittedName>
        <fullName evidence="1">Uncharacterized protein</fullName>
    </submittedName>
</protein>
<gene>
    <name evidence="1" type="ORF">E4Q23_09640</name>
</gene>
<comment type="caution">
    <text evidence="1">The sequence shown here is derived from an EMBL/GenBank/DDBJ whole genome shotgun (WGS) entry which is preliminary data.</text>
</comment>
<reference evidence="1 2" key="1">
    <citation type="submission" date="2019-03" db="EMBL/GenBank/DDBJ databases">
        <title>Metabolic reconstructions from genomes of highly enriched 'Candidatus Accumulibacter' and 'Candidatus Competibacter' bioreactor populations.</title>
        <authorList>
            <person name="Annavajhala M.K."/>
            <person name="Welles L."/>
            <person name="Abbas B."/>
            <person name="Sorokin D."/>
            <person name="Park H."/>
            <person name="Van Loosdrecht M."/>
            <person name="Chandran K."/>
        </authorList>
    </citation>
    <scope>NUCLEOTIDE SEQUENCE [LARGE SCALE GENOMIC DNA]</scope>
    <source>
        <strain evidence="1 2">SBR_S</strain>
    </source>
</reference>
<proteinExistence type="predicted"/>
<dbReference type="Proteomes" id="UP000749010">
    <property type="component" value="Unassembled WGS sequence"/>
</dbReference>
<name>A0ABX1TX78_9PROT</name>
<accession>A0ABX1TX78</accession>
<dbReference type="EMBL" id="SPMY01000025">
    <property type="protein sequence ID" value="NMQ27996.1"/>
    <property type="molecule type" value="Genomic_DNA"/>
</dbReference>
<dbReference type="RefSeq" id="WP_169066452.1">
    <property type="nucleotide sequence ID" value="NZ_SPMY01000025.1"/>
</dbReference>
<evidence type="ECO:0000313" key="1">
    <source>
        <dbReference type="EMBL" id="NMQ27996.1"/>
    </source>
</evidence>
<sequence length="76" mass="8413">MAIFSTIVAGVFVFVLGQIILKSVIEPIQQLREMISEVIFYLANDHSIIHGASVLEKEEVLSAGKKFKEIGCKTSF</sequence>
<keyword evidence="2" id="KW-1185">Reference proteome</keyword>
<organism evidence="1 2">
    <name type="scientific">Candidatus Accumulibacter phosphatis</name>
    <dbReference type="NCBI Taxonomy" id="327160"/>
    <lineage>
        <taxon>Bacteria</taxon>
        <taxon>Pseudomonadati</taxon>
        <taxon>Pseudomonadota</taxon>
        <taxon>Betaproteobacteria</taxon>
        <taxon>Candidatus Accumulibacter</taxon>
    </lineage>
</organism>